<evidence type="ECO:0000256" key="2">
    <source>
        <dbReference type="ARBA" id="ARBA00022448"/>
    </source>
</evidence>
<sequence>MNAITFSQVRKAFGAVQAVDGIDLTIPAGRSIALLGPNGAGKSTSISMLLGLAKIDSGEISVFGETPAKAVEKGYVGAMLQEAKLPSGLTVGEIADFVRGLYPAPLELAELLELAGLTELAGRRADTLSGGQAQRLRFAMAIAGSPRLLVLDEPTAAMDVESRRLFWASMRDYAAGGRTVLFATHYLEEADENADQVIVIAHGKVIAEGAPAEIKRMAGGRTVRFTLGEQPSAGLDALPGVTAVEIHGATVTLRTDDSDGTAEALFKKTTLKIRDLEITGAGLEDAFLSLTK</sequence>
<dbReference type="PROSITE" id="PS50893">
    <property type="entry name" value="ABC_TRANSPORTER_2"/>
    <property type="match status" value="1"/>
</dbReference>
<dbReference type="RefSeq" id="WP_344829297.1">
    <property type="nucleotide sequence ID" value="NZ_BAAAUV010000007.1"/>
</dbReference>
<feature type="domain" description="ABC transporter" evidence="6">
    <location>
        <begin position="4"/>
        <end position="227"/>
    </location>
</feature>
<keyword evidence="4 7" id="KW-0067">ATP-binding</keyword>
<evidence type="ECO:0000256" key="1">
    <source>
        <dbReference type="ARBA" id="ARBA00004202"/>
    </source>
</evidence>
<reference evidence="8" key="1">
    <citation type="journal article" date="2019" name="Int. J. Syst. Evol. Microbiol.">
        <title>The Global Catalogue of Microorganisms (GCM) 10K type strain sequencing project: providing services to taxonomists for standard genome sequencing and annotation.</title>
        <authorList>
            <consortium name="The Broad Institute Genomics Platform"/>
            <consortium name="The Broad Institute Genome Sequencing Center for Infectious Disease"/>
            <person name="Wu L."/>
            <person name="Ma J."/>
        </authorList>
    </citation>
    <scope>NUCLEOTIDE SEQUENCE [LARGE SCALE GENOMIC DNA]</scope>
    <source>
        <strain evidence="8">JCM 9377</strain>
    </source>
</reference>
<dbReference type="Pfam" id="PF00005">
    <property type="entry name" value="ABC_tran"/>
    <property type="match status" value="1"/>
</dbReference>
<dbReference type="EMBL" id="BAAAUV010000007">
    <property type="protein sequence ID" value="GAA3214597.1"/>
    <property type="molecule type" value="Genomic_DNA"/>
</dbReference>
<evidence type="ECO:0000256" key="3">
    <source>
        <dbReference type="ARBA" id="ARBA00022741"/>
    </source>
</evidence>
<dbReference type="InterPro" id="IPR003593">
    <property type="entry name" value="AAA+_ATPase"/>
</dbReference>
<comment type="caution">
    <text evidence="7">The sequence shown here is derived from an EMBL/GenBank/DDBJ whole genome shotgun (WGS) entry which is preliminary data.</text>
</comment>
<evidence type="ECO:0000313" key="8">
    <source>
        <dbReference type="Proteomes" id="UP001501237"/>
    </source>
</evidence>
<dbReference type="PANTHER" id="PTHR42711:SF17">
    <property type="entry name" value="ABC TRANSPORTER ATP-BINDING PROTEIN"/>
    <property type="match status" value="1"/>
</dbReference>
<evidence type="ECO:0000313" key="7">
    <source>
        <dbReference type="EMBL" id="GAA3214597.1"/>
    </source>
</evidence>
<dbReference type="InterPro" id="IPR003439">
    <property type="entry name" value="ABC_transporter-like_ATP-bd"/>
</dbReference>
<evidence type="ECO:0000256" key="5">
    <source>
        <dbReference type="ARBA" id="ARBA00023251"/>
    </source>
</evidence>
<proteinExistence type="predicted"/>
<dbReference type="PROSITE" id="PS00211">
    <property type="entry name" value="ABC_TRANSPORTER_1"/>
    <property type="match status" value="1"/>
</dbReference>
<keyword evidence="8" id="KW-1185">Reference proteome</keyword>
<accession>A0ABP6QDG7</accession>
<keyword evidence="2" id="KW-0813">Transport</keyword>
<keyword evidence="3" id="KW-0547">Nucleotide-binding</keyword>
<dbReference type="SMART" id="SM00382">
    <property type="entry name" value="AAA"/>
    <property type="match status" value="1"/>
</dbReference>
<evidence type="ECO:0000259" key="6">
    <source>
        <dbReference type="PROSITE" id="PS50893"/>
    </source>
</evidence>
<organism evidence="7 8">
    <name type="scientific">Actinocorallia longicatena</name>
    <dbReference type="NCBI Taxonomy" id="111803"/>
    <lineage>
        <taxon>Bacteria</taxon>
        <taxon>Bacillati</taxon>
        <taxon>Actinomycetota</taxon>
        <taxon>Actinomycetes</taxon>
        <taxon>Streptosporangiales</taxon>
        <taxon>Thermomonosporaceae</taxon>
        <taxon>Actinocorallia</taxon>
    </lineage>
</organism>
<gene>
    <name evidence="7" type="ORF">GCM10010468_35490</name>
</gene>
<dbReference type="SUPFAM" id="SSF52540">
    <property type="entry name" value="P-loop containing nucleoside triphosphate hydrolases"/>
    <property type="match status" value="1"/>
</dbReference>
<dbReference type="InterPro" id="IPR017871">
    <property type="entry name" value="ABC_transporter-like_CS"/>
</dbReference>
<dbReference type="Gene3D" id="3.40.50.300">
    <property type="entry name" value="P-loop containing nucleotide triphosphate hydrolases"/>
    <property type="match status" value="1"/>
</dbReference>
<dbReference type="PANTHER" id="PTHR42711">
    <property type="entry name" value="ABC TRANSPORTER ATP-BINDING PROTEIN"/>
    <property type="match status" value="1"/>
</dbReference>
<name>A0ABP6QDG7_9ACTN</name>
<dbReference type="CDD" id="cd03230">
    <property type="entry name" value="ABC_DR_subfamily_A"/>
    <property type="match status" value="1"/>
</dbReference>
<dbReference type="InterPro" id="IPR050763">
    <property type="entry name" value="ABC_transporter_ATP-binding"/>
</dbReference>
<keyword evidence="5" id="KW-0046">Antibiotic resistance</keyword>
<protein>
    <submittedName>
        <fullName evidence="7">ABC transporter ATP-binding protein</fullName>
    </submittedName>
</protein>
<dbReference type="GO" id="GO:0005524">
    <property type="term" value="F:ATP binding"/>
    <property type="evidence" value="ECO:0007669"/>
    <property type="project" value="UniProtKB-KW"/>
</dbReference>
<dbReference type="Proteomes" id="UP001501237">
    <property type="component" value="Unassembled WGS sequence"/>
</dbReference>
<evidence type="ECO:0000256" key="4">
    <source>
        <dbReference type="ARBA" id="ARBA00022840"/>
    </source>
</evidence>
<dbReference type="InterPro" id="IPR027417">
    <property type="entry name" value="P-loop_NTPase"/>
</dbReference>
<comment type="subcellular location">
    <subcellularLocation>
        <location evidence="1">Cell membrane</location>
        <topology evidence="1">Peripheral membrane protein</topology>
    </subcellularLocation>
</comment>